<gene>
    <name evidence="5" type="ORF">M0R45_031362</name>
</gene>
<feature type="domain" description="Plant bHLH transcription factor ACT-like" evidence="4">
    <location>
        <begin position="61"/>
        <end position="129"/>
    </location>
</feature>
<comment type="caution">
    <text evidence="5">The sequence shown here is derived from an EMBL/GenBank/DDBJ whole genome shotgun (WGS) entry which is preliminary data.</text>
</comment>
<evidence type="ECO:0000256" key="3">
    <source>
        <dbReference type="RuleBase" id="RU369104"/>
    </source>
</evidence>
<sequence>MDKASLLSDAVVYINKLKTKIDELEAKIQVQPKASIMSNSILDYSQSTSSITYRAVAATKVDVKIVGSEAMIRVQCPDKGYYPYARLMNALKDLELIIHHAIISSVNELMLQDVVARVPNGFTSDEVMRTTIINRFYN</sequence>
<reference evidence="5 6" key="1">
    <citation type="journal article" date="2023" name="G3 (Bethesda)">
        <title>A chromosome-length genome assembly and annotation of blackberry (Rubus argutus, cv. 'Hillquist').</title>
        <authorList>
            <person name="Bruna T."/>
            <person name="Aryal R."/>
            <person name="Dudchenko O."/>
            <person name="Sargent D.J."/>
            <person name="Mead D."/>
            <person name="Buti M."/>
            <person name="Cavallini A."/>
            <person name="Hytonen T."/>
            <person name="Andres J."/>
            <person name="Pham M."/>
            <person name="Weisz D."/>
            <person name="Mascagni F."/>
            <person name="Usai G."/>
            <person name="Natali L."/>
            <person name="Bassil N."/>
            <person name="Fernandez G.E."/>
            <person name="Lomsadze A."/>
            <person name="Armour M."/>
            <person name="Olukolu B."/>
            <person name="Poorten T."/>
            <person name="Britton C."/>
            <person name="Davik J."/>
            <person name="Ashrafi H."/>
            <person name="Aiden E.L."/>
            <person name="Borodovsky M."/>
            <person name="Worthington M."/>
        </authorList>
    </citation>
    <scope>NUCLEOTIDE SEQUENCE [LARGE SCALE GENOMIC DNA]</scope>
    <source>
        <strain evidence="5">PI 553951</strain>
    </source>
</reference>
<dbReference type="PANTHER" id="PTHR11514">
    <property type="entry name" value="MYC"/>
    <property type="match status" value="1"/>
</dbReference>
<evidence type="ECO:0000256" key="1">
    <source>
        <dbReference type="ARBA" id="ARBA00004123"/>
    </source>
</evidence>
<keyword evidence="3" id="KW-0805">Transcription regulation</keyword>
<proteinExistence type="predicted"/>
<dbReference type="GO" id="GO:0000976">
    <property type="term" value="F:transcription cis-regulatory region binding"/>
    <property type="evidence" value="ECO:0007669"/>
    <property type="project" value="TreeGrafter"/>
</dbReference>
<name>A0AAW1WDD0_RUBAR</name>
<keyword evidence="2 3" id="KW-0539">Nucleus</keyword>
<protein>
    <recommendedName>
        <fullName evidence="3">Transcription factor</fullName>
        <shortName evidence="3">bHLH transcription factor</shortName>
    </recommendedName>
    <alternativeName>
        <fullName evidence="3">Basic helix-loop-helix protein</fullName>
    </alternativeName>
</protein>
<dbReference type="GO" id="GO:0003700">
    <property type="term" value="F:DNA-binding transcription factor activity"/>
    <property type="evidence" value="ECO:0007669"/>
    <property type="project" value="InterPro"/>
</dbReference>
<dbReference type="InterPro" id="IPR054502">
    <property type="entry name" value="bHLH-TF_ACT-like_plant"/>
</dbReference>
<organism evidence="5 6">
    <name type="scientific">Rubus argutus</name>
    <name type="common">Southern blackberry</name>
    <dbReference type="NCBI Taxonomy" id="59490"/>
    <lineage>
        <taxon>Eukaryota</taxon>
        <taxon>Viridiplantae</taxon>
        <taxon>Streptophyta</taxon>
        <taxon>Embryophyta</taxon>
        <taxon>Tracheophyta</taxon>
        <taxon>Spermatophyta</taxon>
        <taxon>Magnoliopsida</taxon>
        <taxon>eudicotyledons</taxon>
        <taxon>Gunneridae</taxon>
        <taxon>Pentapetalae</taxon>
        <taxon>rosids</taxon>
        <taxon>fabids</taxon>
        <taxon>Rosales</taxon>
        <taxon>Rosaceae</taxon>
        <taxon>Rosoideae</taxon>
        <taxon>Rosoideae incertae sedis</taxon>
        <taxon>Rubus</taxon>
    </lineage>
</organism>
<dbReference type="Pfam" id="PF22754">
    <property type="entry name" value="bHLH-TF_ACT-like_plant"/>
    <property type="match status" value="1"/>
</dbReference>
<evidence type="ECO:0000313" key="5">
    <source>
        <dbReference type="EMBL" id="KAK9922925.1"/>
    </source>
</evidence>
<dbReference type="EMBL" id="JBEDUW010000006">
    <property type="protein sequence ID" value="KAK9922925.1"/>
    <property type="molecule type" value="Genomic_DNA"/>
</dbReference>
<dbReference type="AlphaFoldDB" id="A0AAW1WDD0"/>
<dbReference type="PANTHER" id="PTHR11514:SF115">
    <property type="entry name" value="TRANSCRIPTION FACTOR"/>
    <property type="match status" value="1"/>
</dbReference>
<dbReference type="GO" id="GO:0005634">
    <property type="term" value="C:nucleus"/>
    <property type="evidence" value="ECO:0007669"/>
    <property type="project" value="UniProtKB-SubCell"/>
</dbReference>
<accession>A0AAW1WDD0</accession>
<keyword evidence="3" id="KW-0804">Transcription</keyword>
<evidence type="ECO:0000313" key="6">
    <source>
        <dbReference type="Proteomes" id="UP001457282"/>
    </source>
</evidence>
<keyword evidence="6" id="KW-1185">Reference proteome</keyword>
<dbReference type="Proteomes" id="UP001457282">
    <property type="component" value="Unassembled WGS sequence"/>
</dbReference>
<comment type="subcellular location">
    <subcellularLocation>
        <location evidence="1 3">Nucleus</location>
    </subcellularLocation>
</comment>
<dbReference type="InterPro" id="IPR045084">
    <property type="entry name" value="AIB/MYC-like"/>
</dbReference>
<evidence type="ECO:0000259" key="4">
    <source>
        <dbReference type="Pfam" id="PF22754"/>
    </source>
</evidence>
<evidence type="ECO:0000256" key="2">
    <source>
        <dbReference type="ARBA" id="ARBA00023242"/>
    </source>
</evidence>